<comment type="subcellular location">
    <subcellularLocation>
        <location evidence="1">Membrane</location>
        <topology evidence="1">Multi-pass membrane protein</topology>
    </subcellularLocation>
</comment>
<feature type="transmembrane region" description="Helical" evidence="2">
    <location>
        <begin position="375"/>
        <end position="398"/>
    </location>
</feature>
<evidence type="ECO:0000256" key="2">
    <source>
        <dbReference type="SAM" id="Phobius"/>
    </source>
</evidence>
<evidence type="ECO:0000313" key="4">
    <source>
        <dbReference type="Proteomes" id="UP000694845"/>
    </source>
</evidence>
<feature type="transmembrane region" description="Helical" evidence="2">
    <location>
        <begin position="84"/>
        <end position="101"/>
    </location>
</feature>
<dbReference type="InterPro" id="IPR036259">
    <property type="entry name" value="MFS_trans_sf"/>
</dbReference>
<keyword evidence="4" id="KW-1185">Reference proteome</keyword>
<feature type="transmembrane region" description="Helical" evidence="2">
    <location>
        <begin position="12"/>
        <end position="32"/>
    </location>
</feature>
<feature type="transmembrane region" description="Helical" evidence="2">
    <location>
        <begin position="107"/>
        <end position="127"/>
    </location>
</feature>
<dbReference type="InterPro" id="IPR050327">
    <property type="entry name" value="Proton-linked_MCT"/>
</dbReference>
<keyword evidence="2" id="KW-0812">Transmembrane</keyword>
<feature type="transmembrane region" description="Helical" evidence="2">
    <location>
        <begin position="318"/>
        <end position="339"/>
    </location>
</feature>
<dbReference type="GO" id="GO:0008028">
    <property type="term" value="F:monocarboxylic acid transmembrane transporter activity"/>
    <property type="evidence" value="ECO:0007669"/>
    <property type="project" value="TreeGrafter"/>
</dbReference>
<dbReference type="PANTHER" id="PTHR11360">
    <property type="entry name" value="MONOCARBOXYLATE TRANSPORTER"/>
    <property type="match status" value="1"/>
</dbReference>
<dbReference type="InterPro" id="IPR020846">
    <property type="entry name" value="MFS_dom"/>
</dbReference>
<dbReference type="KEGG" id="aplc:110988917"/>
<gene>
    <name evidence="5" type="primary">LOC110988917</name>
</gene>
<keyword evidence="2" id="KW-1133">Transmembrane helix</keyword>
<protein>
    <submittedName>
        <fullName evidence="5">Monocarboxylate transporter 2-like isoform X1</fullName>
    </submittedName>
</protein>
<name>A0A8B7ZU09_ACAPL</name>
<evidence type="ECO:0000256" key="1">
    <source>
        <dbReference type="ARBA" id="ARBA00004141"/>
    </source>
</evidence>
<reference evidence="5" key="1">
    <citation type="submission" date="2025-08" db="UniProtKB">
        <authorList>
            <consortium name="RefSeq"/>
        </authorList>
    </citation>
    <scope>IDENTIFICATION</scope>
</reference>
<dbReference type="OrthoDB" id="6499973at2759"/>
<dbReference type="AlphaFoldDB" id="A0A8B7ZU09"/>
<dbReference type="InterPro" id="IPR011701">
    <property type="entry name" value="MFS"/>
</dbReference>
<proteinExistence type="predicted"/>
<dbReference type="GeneID" id="110988917"/>
<dbReference type="PROSITE" id="PS50850">
    <property type="entry name" value="MFS"/>
    <property type="match status" value="1"/>
</dbReference>
<dbReference type="GO" id="GO:0016020">
    <property type="term" value="C:membrane"/>
    <property type="evidence" value="ECO:0007669"/>
    <property type="project" value="UniProtKB-SubCell"/>
</dbReference>
<feature type="transmembrane region" description="Helical" evidence="2">
    <location>
        <begin position="410"/>
        <end position="432"/>
    </location>
</feature>
<sequence>MMRTGRTRVSGSYQNWCAVLCLFMSFLFWIGMLKGLGVMLPTLQEQFTAQTWLIGWIISVINGMIYVSGPLARPVEVMFGTRTVVTVSGFLVGMSMIVASFTTKPVVFTLTLSLVAGPTIIFVNILTRALIGRCFPTNYGTANAIGTSGASVGLITAGPFVQLLLNTYGWRGTLLLMGGLSLHLGVCGATLRSLSTETQTKGNYQLLRADTNEEIRASAKNTDNSIQSQFGAFKDAIGAQLKHFGFSVCGRVSFWITGVVFTCSHFAADLWYIYYVSQAEVKGFSPDDAVTFTAAAGFGSLVCRITCGLIVDRGWLKLRCAMVLTIITSSITLLVTPWINTYWPMMVNAFLFFGSSGTLFTLNDLYTRELLGVDLLASAFSWMELLAAVFSFSLGFVPGWMYDQTGSYDWAFFILGCISTLPLVALMLEWFLEKLKS</sequence>
<feature type="transmembrane region" description="Helical" evidence="2">
    <location>
        <begin position="289"/>
        <end position="311"/>
    </location>
</feature>
<keyword evidence="2" id="KW-0472">Membrane</keyword>
<organism evidence="4 5">
    <name type="scientific">Acanthaster planci</name>
    <name type="common">Crown-of-thorns starfish</name>
    <dbReference type="NCBI Taxonomy" id="133434"/>
    <lineage>
        <taxon>Eukaryota</taxon>
        <taxon>Metazoa</taxon>
        <taxon>Echinodermata</taxon>
        <taxon>Eleutherozoa</taxon>
        <taxon>Asterozoa</taxon>
        <taxon>Asteroidea</taxon>
        <taxon>Valvatacea</taxon>
        <taxon>Valvatida</taxon>
        <taxon>Acanthasteridae</taxon>
        <taxon>Acanthaster</taxon>
    </lineage>
</organism>
<feature type="domain" description="Major facilitator superfamily (MFS) profile" evidence="3">
    <location>
        <begin position="17"/>
        <end position="434"/>
    </location>
</feature>
<feature type="transmembrane region" description="Helical" evidence="2">
    <location>
        <begin position="139"/>
        <end position="161"/>
    </location>
</feature>
<dbReference type="Gene3D" id="1.20.1250.20">
    <property type="entry name" value="MFS general substrate transporter like domains"/>
    <property type="match status" value="1"/>
</dbReference>
<accession>A0A8B7ZU09</accession>
<dbReference type="PANTHER" id="PTHR11360:SF303">
    <property type="entry name" value="MAJOR FACILITATOR SUPERFAMILY (MFS) PROFILE DOMAIN-CONTAINING PROTEIN"/>
    <property type="match status" value="1"/>
</dbReference>
<evidence type="ECO:0000259" key="3">
    <source>
        <dbReference type="PROSITE" id="PS50850"/>
    </source>
</evidence>
<dbReference type="OMA" id="FVMATME"/>
<feature type="transmembrane region" description="Helical" evidence="2">
    <location>
        <begin position="173"/>
        <end position="191"/>
    </location>
</feature>
<dbReference type="SUPFAM" id="SSF103473">
    <property type="entry name" value="MFS general substrate transporter"/>
    <property type="match status" value="1"/>
</dbReference>
<feature type="transmembrane region" description="Helical" evidence="2">
    <location>
        <begin position="345"/>
        <end position="363"/>
    </location>
</feature>
<dbReference type="Proteomes" id="UP000694845">
    <property type="component" value="Unplaced"/>
</dbReference>
<feature type="transmembrane region" description="Helical" evidence="2">
    <location>
        <begin position="252"/>
        <end position="274"/>
    </location>
</feature>
<dbReference type="Pfam" id="PF07690">
    <property type="entry name" value="MFS_1"/>
    <property type="match status" value="1"/>
</dbReference>
<dbReference type="RefSeq" id="XP_022108567.1">
    <property type="nucleotide sequence ID" value="XM_022252875.1"/>
</dbReference>
<feature type="transmembrane region" description="Helical" evidence="2">
    <location>
        <begin position="52"/>
        <end position="72"/>
    </location>
</feature>
<evidence type="ECO:0000313" key="5">
    <source>
        <dbReference type="RefSeq" id="XP_022108567.1"/>
    </source>
</evidence>